<dbReference type="AlphaFoldDB" id="A0A2U9PRM1"/>
<keyword evidence="1 2" id="KW-0238">DNA-binding</keyword>
<feature type="DNA-binding region" description="H-T-H motif" evidence="2">
    <location>
        <begin position="44"/>
        <end position="63"/>
    </location>
</feature>
<evidence type="ECO:0000256" key="1">
    <source>
        <dbReference type="ARBA" id="ARBA00023125"/>
    </source>
</evidence>
<reference evidence="5" key="2">
    <citation type="submission" date="2018-03" db="EMBL/GenBank/DDBJ databases">
        <authorList>
            <person name="Derbyshire K."/>
            <person name="Gray T.A."/>
            <person name="Champion M."/>
        </authorList>
    </citation>
    <scope>NUCLEOTIDE SEQUENCE [LARGE SCALE GENOMIC DNA]</scope>
    <source>
        <strain evidence="5">MKD8</strain>
    </source>
</reference>
<sequence>MTEPSHALRLLLGTRPPRADAERNLNSLLAATKQIVLDGELNPSAAQIADAAGVGVGTLYRRTLGKETLLAAAVIDLLDEVCERATLAATGESWSAFEQFALDYLRIRKITCSITHALEDEFDGGVADAKKRTRKAFEVLTRRLHESGIVDPDVDAADLMVLLASIDVTEDTLGLSPNPKRRQRVVQRMLAGIRTGH</sequence>
<dbReference type="SUPFAM" id="SSF46689">
    <property type="entry name" value="Homeodomain-like"/>
    <property type="match status" value="1"/>
</dbReference>
<dbReference type="GO" id="GO:0003677">
    <property type="term" value="F:DNA binding"/>
    <property type="evidence" value="ECO:0007669"/>
    <property type="project" value="UniProtKB-UniRule"/>
</dbReference>
<dbReference type="InterPro" id="IPR049445">
    <property type="entry name" value="TetR_SbtR-like_C"/>
</dbReference>
<evidence type="ECO:0000313" key="4">
    <source>
        <dbReference type="EMBL" id="AWT54384.1"/>
    </source>
</evidence>
<dbReference type="SUPFAM" id="SSF48498">
    <property type="entry name" value="Tetracyclin repressor-like, C-terminal domain"/>
    <property type="match status" value="1"/>
</dbReference>
<evidence type="ECO:0000256" key="2">
    <source>
        <dbReference type="PROSITE-ProRule" id="PRU00335"/>
    </source>
</evidence>
<dbReference type="RefSeq" id="WP_003894853.1">
    <property type="nucleotide sequence ID" value="NZ_CP027541.1"/>
</dbReference>
<dbReference type="Gene3D" id="1.10.357.10">
    <property type="entry name" value="Tetracycline Repressor, domain 2"/>
    <property type="match status" value="1"/>
</dbReference>
<dbReference type="InterPro" id="IPR009057">
    <property type="entry name" value="Homeodomain-like_sf"/>
</dbReference>
<dbReference type="InterPro" id="IPR001647">
    <property type="entry name" value="HTH_TetR"/>
</dbReference>
<dbReference type="Proteomes" id="UP000011200">
    <property type="component" value="Chromosome"/>
</dbReference>
<gene>
    <name evidence="4" type="ORF">D806_034120</name>
</gene>
<proteinExistence type="predicted"/>
<dbReference type="PROSITE" id="PS50977">
    <property type="entry name" value="HTH_TETR_2"/>
    <property type="match status" value="1"/>
</dbReference>
<accession>A0A2U9PRM1</accession>
<reference evidence="4 5" key="1">
    <citation type="journal article" date="2013" name="Genome Announc.">
        <title>Draft genome sequence of MKD8, a conjugal recipient Mycobacterium smegmatis strain.</title>
        <authorList>
            <person name="Gray T.A."/>
            <person name="Palumbo M.J."/>
            <person name="Derbyshire K.M."/>
        </authorList>
    </citation>
    <scope>NUCLEOTIDE SEQUENCE [LARGE SCALE GENOMIC DNA]</scope>
    <source>
        <strain evidence="4 5">MKD8</strain>
    </source>
</reference>
<dbReference type="EMBL" id="CP027541">
    <property type="protein sequence ID" value="AWT54384.1"/>
    <property type="molecule type" value="Genomic_DNA"/>
</dbReference>
<organism evidence="4 5">
    <name type="scientific">Mycolicibacterium smegmatis (strain MKD8)</name>
    <name type="common">Mycobacterium smegmatis</name>
    <dbReference type="NCBI Taxonomy" id="1214915"/>
    <lineage>
        <taxon>Bacteria</taxon>
        <taxon>Bacillati</taxon>
        <taxon>Actinomycetota</taxon>
        <taxon>Actinomycetes</taxon>
        <taxon>Mycobacteriales</taxon>
        <taxon>Mycobacteriaceae</taxon>
        <taxon>Mycolicibacterium</taxon>
    </lineage>
</organism>
<evidence type="ECO:0000313" key="5">
    <source>
        <dbReference type="Proteomes" id="UP000011200"/>
    </source>
</evidence>
<evidence type="ECO:0000259" key="3">
    <source>
        <dbReference type="PROSITE" id="PS50977"/>
    </source>
</evidence>
<dbReference type="Pfam" id="PF21597">
    <property type="entry name" value="TetR_C_43"/>
    <property type="match status" value="1"/>
</dbReference>
<protein>
    <submittedName>
        <fullName evidence="4">Putative transcriptional regulator, TetR family protein</fullName>
    </submittedName>
</protein>
<name>A0A2U9PRM1_MYCSE</name>
<dbReference type="InterPro" id="IPR036271">
    <property type="entry name" value="Tet_transcr_reg_TetR-rel_C_sf"/>
</dbReference>
<feature type="domain" description="HTH tetR-type" evidence="3">
    <location>
        <begin position="22"/>
        <end position="81"/>
    </location>
</feature>